<dbReference type="EMBL" id="MU128933">
    <property type="protein sequence ID" value="KAF9517277.1"/>
    <property type="molecule type" value="Genomic_DNA"/>
</dbReference>
<dbReference type="SUPFAM" id="SSF51905">
    <property type="entry name" value="FAD/NAD(P)-binding domain"/>
    <property type="match status" value="1"/>
</dbReference>
<sequence>MAMLRPAVAALNASGQYSFRAPSISLDHLVVGGGVVGLAITRQLARLYPKASTILVERHGSVGQETSSRNSEVIHAGLYFPRNSLKTRLCIKGRELLYEYCGRHGVPHRRIGKLVVAQQHQLDKLAALYAHTQSLGAEAGAAASDVTTSSGGHEVDYPLTMAPPTRLLSGEEARHLEPDLSPSIAGAVLSSSTGIIDSHALMQSLEKEIGESEGADIALNTRVVRVDRGKDGWVVQFVTSGTDGGPTTATTTDAVHVRTLINSSGLSANLILNSIFPERRVGMYFARGMYVGYSGKAGVSRVRRLIYPVPDEGKHGFPSLGTHLTMDLGNQIRFGPDLDWLPAEAGEEGRWERWVEPRMTEERLDAMYESITTYLAGVEKARLRPDYVGIRPKLVGPKGGFQDFVIRVDREGAGRMVSLLGIESPGLTSCLALAETVGRYGT</sequence>
<dbReference type="InterPro" id="IPR006076">
    <property type="entry name" value="FAD-dep_OxRdtase"/>
</dbReference>
<evidence type="ECO:0000256" key="1">
    <source>
        <dbReference type="ARBA" id="ARBA00001974"/>
    </source>
</evidence>
<protein>
    <recommendedName>
        <fullName evidence="8">L-2-hydroxyglutarate dehydrogenase, mitochondrial</fullName>
        <ecNumber evidence="7">1.1.99.2</ecNumber>
    </recommendedName>
</protein>
<dbReference type="GO" id="GO:0047545">
    <property type="term" value="F:(S)-2-hydroxyglutarate dehydrogenase activity"/>
    <property type="evidence" value="ECO:0007669"/>
    <property type="project" value="UniProtKB-EC"/>
</dbReference>
<accession>A0A9P6B4K3</accession>
<evidence type="ECO:0000256" key="6">
    <source>
        <dbReference type="ARBA" id="ARBA00037941"/>
    </source>
</evidence>
<evidence type="ECO:0000256" key="8">
    <source>
        <dbReference type="ARBA" id="ARBA00041137"/>
    </source>
</evidence>
<keyword evidence="2" id="KW-0285">Flavoprotein</keyword>
<reference evidence="10" key="1">
    <citation type="journal article" date="2020" name="Nat. Commun.">
        <title>Large-scale genome sequencing of mycorrhizal fungi provides insights into the early evolution of symbiotic traits.</title>
        <authorList>
            <person name="Miyauchi S."/>
            <person name="Kiss E."/>
            <person name="Kuo A."/>
            <person name="Drula E."/>
            <person name="Kohler A."/>
            <person name="Sanchez-Garcia M."/>
            <person name="Morin E."/>
            <person name="Andreopoulos B."/>
            <person name="Barry K.W."/>
            <person name="Bonito G."/>
            <person name="Buee M."/>
            <person name="Carver A."/>
            <person name="Chen C."/>
            <person name="Cichocki N."/>
            <person name="Clum A."/>
            <person name="Culley D."/>
            <person name="Crous P.W."/>
            <person name="Fauchery L."/>
            <person name="Girlanda M."/>
            <person name="Hayes R.D."/>
            <person name="Keri Z."/>
            <person name="LaButti K."/>
            <person name="Lipzen A."/>
            <person name="Lombard V."/>
            <person name="Magnuson J."/>
            <person name="Maillard F."/>
            <person name="Murat C."/>
            <person name="Nolan M."/>
            <person name="Ohm R.A."/>
            <person name="Pangilinan J."/>
            <person name="Pereira M.F."/>
            <person name="Perotto S."/>
            <person name="Peter M."/>
            <person name="Pfister S."/>
            <person name="Riley R."/>
            <person name="Sitrit Y."/>
            <person name="Stielow J.B."/>
            <person name="Szollosi G."/>
            <person name="Zifcakova L."/>
            <person name="Stursova M."/>
            <person name="Spatafora J.W."/>
            <person name="Tedersoo L."/>
            <person name="Vaario L.M."/>
            <person name="Yamada A."/>
            <person name="Yan M."/>
            <person name="Wang P."/>
            <person name="Xu J."/>
            <person name="Bruns T."/>
            <person name="Baldrian P."/>
            <person name="Vilgalys R."/>
            <person name="Dunand C."/>
            <person name="Henrissat B."/>
            <person name="Grigoriev I.V."/>
            <person name="Hibbett D."/>
            <person name="Nagy L.G."/>
            <person name="Martin F.M."/>
        </authorList>
    </citation>
    <scope>NUCLEOTIDE SEQUENCE</scope>
    <source>
        <strain evidence="10">UP504</strain>
    </source>
</reference>
<evidence type="ECO:0000256" key="2">
    <source>
        <dbReference type="ARBA" id="ARBA00022630"/>
    </source>
</evidence>
<keyword evidence="4" id="KW-0560">Oxidoreductase</keyword>
<gene>
    <name evidence="10" type="ORF">BS47DRAFT_1340032</name>
</gene>
<evidence type="ECO:0000256" key="5">
    <source>
        <dbReference type="ARBA" id="ARBA00036066"/>
    </source>
</evidence>
<comment type="similarity">
    <text evidence="6">Belongs to the L2HGDH family.</text>
</comment>
<keyword evidence="11" id="KW-1185">Reference proteome</keyword>
<name>A0A9P6B4K3_9AGAM</name>
<dbReference type="Gene3D" id="3.50.50.60">
    <property type="entry name" value="FAD/NAD(P)-binding domain"/>
    <property type="match status" value="1"/>
</dbReference>
<dbReference type="Pfam" id="PF01266">
    <property type="entry name" value="DAO"/>
    <property type="match status" value="1"/>
</dbReference>
<evidence type="ECO:0000313" key="11">
    <source>
        <dbReference type="Proteomes" id="UP000886523"/>
    </source>
</evidence>
<dbReference type="AlphaFoldDB" id="A0A9P6B4K3"/>
<evidence type="ECO:0000259" key="9">
    <source>
        <dbReference type="Pfam" id="PF01266"/>
    </source>
</evidence>
<evidence type="ECO:0000313" key="10">
    <source>
        <dbReference type="EMBL" id="KAF9517277.1"/>
    </source>
</evidence>
<feature type="domain" description="FAD dependent oxidoreductase" evidence="9">
    <location>
        <begin position="27"/>
        <end position="437"/>
    </location>
</feature>
<dbReference type="PANTHER" id="PTHR43104">
    <property type="entry name" value="L-2-HYDROXYGLUTARATE DEHYDROGENASE, MITOCHONDRIAL"/>
    <property type="match status" value="1"/>
</dbReference>
<evidence type="ECO:0000256" key="3">
    <source>
        <dbReference type="ARBA" id="ARBA00022827"/>
    </source>
</evidence>
<dbReference type="OrthoDB" id="498204at2759"/>
<organism evidence="10 11">
    <name type="scientific">Hydnum rufescens UP504</name>
    <dbReference type="NCBI Taxonomy" id="1448309"/>
    <lineage>
        <taxon>Eukaryota</taxon>
        <taxon>Fungi</taxon>
        <taxon>Dikarya</taxon>
        <taxon>Basidiomycota</taxon>
        <taxon>Agaricomycotina</taxon>
        <taxon>Agaricomycetes</taxon>
        <taxon>Cantharellales</taxon>
        <taxon>Hydnaceae</taxon>
        <taxon>Hydnum</taxon>
    </lineage>
</organism>
<keyword evidence="3" id="KW-0274">FAD</keyword>
<evidence type="ECO:0000256" key="7">
    <source>
        <dbReference type="ARBA" id="ARBA00038878"/>
    </source>
</evidence>
<dbReference type="InterPro" id="IPR036188">
    <property type="entry name" value="FAD/NAD-bd_sf"/>
</dbReference>
<dbReference type="PANTHER" id="PTHR43104:SF4">
    <property type="entry name" value="L-2-HYDROXYGLUTARATE DEHYDROGENASE, MITOCHONDRIAL"/>
    <property type="match status" value="1"/>
</dbReference>
<dbReference type="EC" id="1.1.99.2" evidence="7"/>
<comment type="catalytic activity">
    <reaction evidence="5">
        <text>(S)-2-hydroxyglutarate + A = 2-oxoglutarate + AH2</text>
        <dbReference type="Rhea" id="RHEA:21252"/>
        <dbReference type="ChEBI" id="CHEBI:13193"/>
        <dbReference type="ChEBI" id="CHEBI:16782"/>
        <dbReference type="ChEBI" id="CHEBI:16810"/>
        <dbReference type="ChEBI" id="CHEBI:17499"/>
        <dbReference type="EC" id="1.1.99.2"/>
    </reaction>
</comment>
<dbReference type="Proteomes" id="UP000886523">
    <property type="component" value="Unassembled WGS sequence"/>
</dbReference>
<proteinExistence type="inferred from homology"/>
<comment type="cofactor">
    <cofactor evidence="1">
        <name>FAD</name>
        <dbReference type="ChEBI" id="CHEBI:57692"/>
    </cofactor>
</comment>
<comment type="caution">
    <text evidence="10">The sequence shown here is derived from an EMBL/GenBank/DDBJ whole genome shotgun (WGS) entry which is preliminary data.</text>
</comment>
<dbReference type="Gene3D" id="3.30.9.10">
    <property type="entry name" value="D-Amino Acid Oxidase, subunit A, domain 2"/>
    <property type="match status" value="1"/>
</dbReference>
<evidence type="ECO:0000256" key="4">
    <source>
        <dbReference type="ARBA" id="ARBA00023002"/>
    </source>
</evidence>